<evidence type="ECO:0000313" key="7">
    <source>
        <dbReference type="EMBL" id="UPM44212.1"/>
    </source>
</evidence>
<comment type="subcellular location">
    <subcellularLocation>
        <location evidence="1">Cell membrane</location>
    </subcellularLocation>
</comment>
<geneLocation type="plasmid" evidence="7 8">
    <name>unnamed1</name>
</geneLocation>
<name>A0A8U0A544_9EURY</name>
<reference evidence="7" key="1">
    <citation type="submission" date="2022-04" db="EMBL/GenBank/DDBJ databases">
        <title>Halocatena sp. nov., isolated from a salt lake.</title>
        <authorList>
            <person name="Cui H.-L."/>
        </authorList>
    </citation>
    <scope>NUCLEOTIDE SEQUENCE</scope>
    <source>
        <strain evidence="7">AD-1</strain>
        <plasmid evidence="7">unnamed1</plasmid>
    </source>
</reference>
<keyword evidence="4 7" id="KW-0808">Transferase</keyword>
<dbReference type="GeneID" id="71929271"/>
<gene>
    <name evidence="7" type="ORF">MW046_14450</name>
</gene>
<dbReference type="Proteomes" id="UP000831768">
    <property type="component" value="Plasmid unnamed1"/>
</dbReference>
<organism evidence="7 8">
    <name type="scientific">Halocatena salina</name>
    <dbReference type="NCBI Taxonomy" id="2934340"/>
    <lineage>
        <taxon>Archaea</taxon>
        <taxon>Methanobacteriati</taxon>
        <taxon>Methanobacteriota</taxon>
        <taxon>Stenosarchaea group</taxon>
        <taxon>Halobacteria</taxon>
        <taxon>Halobacteriales</taxon>
        <taxon>Natronomonadaceae</taxon>
        <taxon>Halocatena</taxon>
    </lineage>
</organism>
<keyword evidence="5" id="KW-0472">Membrane</keyword>
<evidence type="ECO:0000256" key="4">
    <source>
        <dbReference type="ARBA" id="ARBA00022679"/>
    </source>
</evidence>
<dbReference type="RefSeq" id="WP_247994866.1">
    <property type="nucleotide sequence ID" value="NZ_CP096020.1"/>
</dbReference>
<dbReference type="EC" id="2.4.-.-" evidence="7"/>
<keyword evidence="8" id="KW-1185">Reference proteome</keyword>
<dbReference type="EMBL" id="CP096020">
    <property type="protein sequence ID" value="UPM44212.1"/>
    <property type="molecule type" value="Genomic_DNA"/>
</dbReference>
<evidence type="ECO:0000259" key="6">
    <source>
        <dbReference type="Pfam" id="PF00535"/>
    </source>
</evidence>
<evidence type="ECO:0000256" key="1">
    <source>
        <dbReference type="ARBA" id="ARBA00004236"/>
    </source>
</evidence>
<proteinExistence type="predicted"/>
<feature type="domain" description="Glycosyltransferase 2-like" evidence="6">
    <location>
        <begin position="12"/>
        <end position="117"/>
    </location>
</feature>
<evidence type="ECO:0000256" key="5">
    <source>
        <dbReference type="ARBA" id="ARBA00023136"/>
    </source>
</evidence>
<dbReference type="SUPFAM" id="SSF53448">
    <property type="entry name" value="Nucleotide-diphospho-sugar transferases"/>
    <property type="match status" value="1"/>
</dbReference>
<keyword evidence="2" id="KW-1003">Cell membrane</keyword>
<dbReference type="Gene3D" id="3.90.550.10">
    <property type="entry name" value="Spore Coat Polysaccharide Biosynthesis Protein SpsA, Chain A"/>
    <property type="match status" value="1"/>
</dbReference>
<dbReference type="InterPro" id="IPR001173">
    <property type="entry name" value="Glyco_trans_2-like"/>
</dbReference>
<sequence>MVLDEVTPPVVSFVIPTYNERTTLPATLRSIDALTTTYSYEVLVVDGGSTDATRAVARKHGATVYHCDGADVGPSRHIGARHATGEWLAFIDADTTVSPAYLDTMLEFTTTAGIGGATSHCRVVGCRRAKIAEWTVNYLFPRLSDPILPGFNCFVTDTAYFEVGGFLDVPNEDVDFSRRFGEEYRTATCPAILVETSARRIESLGLTRTLLYYSIREWRRRTSPSP</sequence>
<dbReference type="PANTHER" id="PTHR43646:SF2">
    <property type="entry name" value="GLYCOSYLTRANSFERASE 2-LIKE DOMAIN-CONTAINING PROTEIN"/>
    <property type="match status" value="1"/>
</dbReference>
<keyword evidence="7" id="KW-0614">Plasmid</keyword>
<dbReference type="GO" id="GO:0016757">
    <property type="term" value="F:glycosyltransferase activity"/>
    <property type="evidence" value="ECO:0007669"/>
    <property type="project" value="UniProtKB-KW"/>
</dbReference>
<dbReference type="AlphaFoldDB" id="A0A8U0A544"/>
<dbReference type="GO" id="GO:0005886">
    <property type="term" value="C:plasma membrane"/>
    <property type="evidence" value="ECO:0007669"/>
    <property type="project" value="UniProtKB-SubCell"/>
</dbReference>
<keyword evidence="3 7" id="KW-0328">Glycosyltransferase</keyword>
<dbReference type="KEGG" id="haad:MW046_14450"/>
<protein>
    <submittedName>
        <fullName evidence="7">Glycosyltransferase</fullName>
        <ecNumber evidence="7">2.4.-.-</ecNumber>
    </submittedName>
</protein>
<accession>A0A8U0A544</accession>
<evidence type="ECO:0000256" key="3">
    <source>
        <dbReference type="ARBA" id="ARBA00022676"/>
    </source>
</evidence>
<dbReference type="PANTHER" id="PTHR43646">
    <property type="entry name" value="GLYCOSYLTRANSFERASE"/>
    <property type="match status" value="1"/>
</dbReference>
<evidence type="ECO:0000313" key="8">
    <source>
        <dbReference type="Proteomes" id="UP000831768"/>
    </source>
</evidence>
<evidence type="ECO:0000256" key="2">
    <source>
        <dbReference type="ARBA" id="ARBA00022475"/>
    </source>
</evidence>
<dbReference type="Pfam" id="PF00535">
    <property type="entry name" value="Glycos_transf_2"/>
    <property type="match status" value="1"/>
</dbReference>
<dbReference type="InterPro" id="IPR029044">
    <property type="entry name" value="Nucleotide-diphossugar_trans"/>
</dbReference>